<proteinExistence type="inferred from homology"/>
<organism evidence="4 5">
    <name type="scientific">Phycicoccus sonneratiae</name>
    <dbReference type="NCBI Taxonomy" id="2807628"/>
    <lineage>
        <taxon>Bacteria</taxon>
        <taxon>Bacillati</taxon>
        <taxon>Actinomycetota</taxon>
        <taxon>Actinomycetes</taxon>
        <taxon>Micrococcales</taxon>
        <taxon>Intrasporangiaceae</taxon>
        <taxon>Phycicoccus</taxon>
    </lineage>
</organism>
<comment type="similarity">
    <text evidence="1">Belongs to the Rv1128c/1148c/1588c/1702c/1945/3466 family.</text>
</comment>
<dbReference type="Pfam" id="PF01844">
    <property type="entry name" value="HNH"/>
    <property type="match status" value="1"/>
</dbReference>
<keyword evidence="5" id="KW-1185">Reference proteome</keyword>
<dbReference type="Gene3D" id="1.10.30.50">
    <property type="match status" value="1"/>
</dbReference>
<dbReference type="InterPro" id="IPR003615">
    <property type="entry name" value="HNH_nuc"/>
</dbReference>
<evidence type="ECO:0000259" key="3">
    <source>
        <dbReference type="SMART" id="SM00507"/>
    </source>
</evidence>
<dbReference type="Proteomes" id="UP001430172">
    <property type="component" value="Unassembled WGS sequence"/>
</dbReference>
<comment type="caution">
    <text evidence="4">The sequence shown here is derived from an EMBL/GenBank/DDBJ whole genome shotgun (WGS) entry which is preliminary data.</text>
</comment>
<evidence type="ECO:0000256" key="1">
    <source>
        <dbReference type="ARBA" id="ARBA00023450"/>
    </source>
</evidence>
<evidence type="ECO:0000256" key="2">
    <source>
        <dbReference type="SAM" id="MobiDB-lite"/>
    </source>
</evidence>
<dbReference type="RefSeq" id="WP_204130133.1">
    <property type="nucleotide sequence ID" value="NZ_JAFDVD010000005.1"/>
</dbReference>
<dbReference type="Pfam" id="PF02720">
    <property type="entry name" value="DUF222"/>
    <property type="match status" value="1"/>
</dbReference>
<dbReference type="EMBL" id="JAFDVD010000005">
    <property type="protein sequence ID" value="MBM6399656.1"/>
    <property type="molecule type" value="Genomic_DNA"/>
</dbReference>
<accession>A0ABS2CKI0</accession>
<dbReference type="InterPro" id="IPR002711">
    <property type="entry name" value="HNH"/>
</dbReference>
<feature type="region of interest" description="Disordered" evidence="2">
    <location>
        <begin position="392"/>
        <end position="417"/>
    </location>
</feature>
<dbReference type="InterPro" id="IPR003870">
    <property type="entry name" value="DUF222"/>
</dbReference>
<reference evidence="4" key="1">
    <citation type="submission" date="2021-02" db="EMBL/GenBank/DDBJ databases">
        <title>Phycicoccus sp. MQZ13P-5T, whole genome shotgun sequence.</title>
        <authorList>
            <person name="Tuo L."/>
        </authorList>
    </citation>
    <scope>NUCLEOTIDE SEQUENCE</scope>
    <source>
        <strain evidence="4">MQZ13P-5</strain>
    </source>
</reference>
<evidence type="ECO:0000313" key="5">
    <source>
        <dbReference type="Proteomes" id="UP001430172"/>
    </source>
</evidence>
<sequence>METTMRSGSWERIHPVGFVDAMAPSEMSLACGLTEGVAGRKAALGAALGERFPLTRELLLDGRVAAVNAQKVVDACAGLDIEACVQVDEQLALRLASMDPARVTSEARRVAGRVAADQVAAHAALTLRGRCVDVRPGVDGLTEWFASLPTATSAAMWSAVESLAGEYRQVDDTLSVPESRADALTDLVLRNVGLTAQVTLGVPVVIDRPAPEPGAGERYRVEWADDDTIIDVTTGEEVRYGDLSPASREELSWVEEPAFDPSDRAVLLAEVSPGFAVSGTHLPKLGWVEPATLANLLRLLPMEVSRAVLEADTGTLASLTTGAYRPPKDMSDFVKTRDGTCRMWGCSRPAVACDVDHVRPWPDGTTSPDNLESLCRRHHRFKQTQRWRPALDPDGTLTWHGPDGLTRTTEPVHRLPG</sequence>
<feature type="domain" description="HNH nuclease" evidence="3">
    <location>
        <begin position="329"/>
        <end position="380"/>
    </location>
</feature>
<dbReference type="CDD" id="cd00085">
    <property type="entry name" value="HNHc"/>
    <property type="match status" value="1"/>
</dbReference>
<protein>
    <submittedName>
        <fullName evidence="4">DUF222 domain-containing protein</fullName>
    </submittedName>
</protein>
<gene>
    <name evidence="4" type="ORF">JQN70_04575</name>
</gene>
<name>A0ABS2CKI0_9MICO</name>
<evidence type="ECO:0000313" key="4">
    <source>
        <dbReference type="EMBL" id="MBM6399656.1"/>
    </source>
</evidence>
<dbReference type="SMART" id="SM00507">
    <property type="entry name" value="HNHc"/>
    <property type="match status" value="1"/>
</dbReference>